<organism evidence="2 3">
    <name type="scientific">Acinetobacter pittii ANC 4050</name>
    <dbReference type="NCBI Taxonomy" id="1217691"/>
    <lineage>
        <taxon>Bacteria</taxon>
        <taxon>Pseudomonadati</taxon>
        <taxon>Pseudomonadota</taxon>
        <taxon>Gammaproteobacteria</taxon>
        <taxon>Moraxellales</taxon>
        <taxon>Moraxellaceae</taxon>
        <taxon>Acinetobacter</taxon>
        <taxon>Acinetobacter calcoaceticus/baumannii complex</taxon>
    </lineage>
</organism>
<proteinExistence type="predicted"/>
<accession>R8YN94</accession>
<evidence type="ECO:0000313" key="2">
    <source>
        <dbReference type="EMBL" id="EOQ70754.1"/>
    </source>
</evidence>
<keyword evidence="1" id="KW-1133">Transmembrane helix</keyword>
<gene>
    <name evidence="2" type="ORF">F931_00664</name>
</gene>
<evidence type="ECO:0000256" key="1">
    <source>
        <dbReference type="SAM" id="Phobius"/>
    </source>
</evidence>
<reference evidence="2 3" key="1">
    <citation type="submission" date="2013-02" db="EMBL/GenBank/DDBJ databases">
        <title>The Genome Sequence of Acinetobacter sp. ANC 4050.</title>
        <authorList>
            <consortium name="The Broad Institute Genome Sequencing Platform"/>
            <consortium name="The Broad Institute Genome Sequencing Center for Infectious Disease"/>
            <person name="Cerqueira G."/>
            <person name="Feldgarden M."/>
            <person name="Courvalin P."/>
            <person name="Perichon B."/>
            <person name="Grillot-Courvalin C."/>
            <person name="Clermont D."/>
            <person name="Rocha E."/>
            <person name="Yoon E.-J."/>
            <person name="Nemec A."/>
            <person name="Walker B."/>
            <person name="Young S.K."/>
            <person name="Zeng Q."/>
            <person name="Gargeya S."/>
            <person name="Fitzgerald M."/>
            <person name="Haas B."/>
            <person name="Abouelleil A."/>
            <person name="Alvarado L."/>
            <person name="Arachchi H.M."/>
            <person name="Berlin A.M."/>
            <person name="Chapman S.B."/>
            <person name="Dewar J."/>
            <person name="Goldberg J."/>
            <person name="Griggs A."/>
            <person name="Gujja S."/>
            <person name="Hansen M."/>
            <person name="Howarth C."/>
            <person name="Imamovic A."/>
            <person name="Larimer J."/>
            <person name="McCowan C."/>
            <person name="Murphy C."/>
            <person name="Neiman D."/>
            <person name="Pearson M."/>
            <person name="Priest M."/>
            <person name="Roberts A."/>
            <person name="Saif S."/>
            <person name="Shea T."/>
            <person name="Sisk P."/>
            <person name="Sykes S."/>
            <person name="Wortman J."/>
            <person name="Nusbaum C."/>
            <person name="Birren B."/>
        </authorList>
    </citation>
    <scope>NUCLEOTIDE SEQUENCE [LARGE SCALE GENOMIC DNA]</scope>
    <source>
        <strain evidence="2 3">ANC 4050</strain>
    </source>
</reference>
<comment type="caution">
    <text evidence="2">The sequence shown here is derived from an EMBL/GenBank/DDBJ whole genome shotgun (WGS) entry which is preliminary data.</text>
</comment>
<protein>
    <submittedName>
        <fullName evidence="2">Uncharacterized protein</fullName>
    </submittedName>
</protein>
<dbReference type="HOGENOM" id="CLU_2598095_0_0_6"/>
<name>R8YN94_ACIPI</name>
<keyword evidence="1" id="KW-0812">Transmembrane</keyword>
<keyword evidence="1" id="KW-0472">Membrane</keyword>
<feature type="transmembrane region" description="Helical" evidence="1">
    <location>
        <begin position="56"/>
        <end position="76"/>
    </location>
</feature>
<dbReference type="EMBL" id="APQM01000002">
    <property type="protein sequence ID" value="EOQ70754.1"/>
    <property type="molecule type" value="Genomic_DNA"/>
</dbReference>
<dbReference type="Proteomes" id="UP000014024">
    <property type="component" value="Unassembled WGS sequence"/>
</dbReference>
<evidence type="ECO:0000313" key="3">
    <source>
        <dbReference type="Proteomes" id="UP000014024"/>
    </source>
</evidence>
<sequence>MQYNFTFLALNIYSLKKCKSLLVEGYIEICKNFYNLLFYILFMDIWKFLKSFNTTGTYLIISTFILFLMIIYFYIIHPT</sequence>
<dbReference type="AlphaFoldDB" id="R8YN94"/>